<comment type="caution">
    <text evidence="1">The sequence shown here is derived from an EMBL/GenBank/DDBJ whole genome shotgun (WGS) entry which is preliminary data.</text>
</comment>
<sequence length="78" mass="9298">MDYKIKLTDGKAHLVNITSAYFKSWQVWHVRFKDGRVAMLFKLGSEWMQRNEDFLEEEVLQVIGSTIDKIIYKRNIAF</sequence>
<evidence type="ECO:0000313" key="1">
    <source>
        <dbReference type="EMBL" id="TFF36723.1"/>
    </source>
</evidence>
<proteinExistence type="predicted"/>
<dbReference type="RefSeq" id="WP_133232013.1">
    <property type="nucleotide sequence ID" value="NZ_SOZE01000014.1"/>
</dbReference>
<organism evidence="1 2">
    <name type="scientific">Mucilaginibacter psychrotolerans</name>
    <dbReference type="NCBI Taxonomy" id="1524096"/>
    <lineage>
        <taxon>Bacteria</taxon>
        <taxon>Pseudomonadati</taxon>
        <taxon>Bacteroidota</taxon>
        <taxon>Sphingobacteriia</taxon>
        <taxon>Sphingobacteriales</taxon>
        <taxon>Sphingobacteriaceae</taxon>
        <taxon>Mucilaginibacter</taxon>
    </lineage>
</organism>
<dbReference type="AlphaFoldDB" id="A0A4Y8SC89"/>
<accession>A0A4Y8SC89</accession>
<keyword evidence="2" id="KW-1185">Reference proteome</keyword>
<dbReference type="EMBL" id="SOZE01000014">
    <property type="protein sequence ID" value="TFF36723.1"/>
    <property type="molecule type" value="Genomic_DNA"/>
</dbReference>
<evidence type="ECO:0000313" key="2">
    <source>
        <dbReference type="Proteomes" id="UP000297540"/>
    </source>
</evidence>
<gene>
    <name evidence="1" type="ORF">E2R66_14845</name>
</gene>
<reference evidence="1 2" key="1">
    <citation type="journal article" date="2017" name="Int. J. Syst. Evol. Microbiol.">
        <title>Mucilaginibacterpsychrotolerans sp. nov., isolated from peatlands.</title>
        <authorList>
            <person name="Deng Y."/>
            <person name="Shen L."/>
            <person name="Xu B."/>
            <person name="Liu Y."/>
            <person name="Gu Z."/>
            <person name="Liu H."/>
            <person name="Zhou Y."/>
        </authorList>
    </citation>
    <scope>NUCLEOTIDE SEQUENCE [LARGE SCALE GENOMIC DNA]</scope>
    <source>
        <strain evidence="1 2">NH7-4</strain>
    </source>
</reference>
<dbReference type="Proteomes" id="UP000297540">
    <property type="component" value="Unassembled WGS sequence"/>
</dbReference>
<protein>
    <submittedName>
        <fullName evidence="1">Uncharacterized protein</fullName>
    </submittedName>
</protein>
<name>A0A4Y8SC89_9SPHI</name>
<dbReference type="OrthoDB" id="771549at2"/>